<dbReference type="Proteomes" id="UP000184693">
    <property type="component" value="Unassembled WGS sequence"/>
</dbReference>
<dbReference type="AlphaFoldDB" id="A0A1N6K405"/>
<gene>
    <name evidence="1" type="ORF">SAMN05444168_5936</name>
</gene>
<name>A0A1N6K405_9BURK</name>
<dbReference type="RefSeq" id="WP_074267845.1">
    <property type="nucleotide sequence ID" value="NZ_FSRM01000002.1"/>
</dbReference>
<evidence type="ECO:0000313" key="2">
    <source>
        <dbReference type="Proteomes" id="UP000184693"/>
    </source>
</evidence>
<accession>A0A1N6K405</accession>
<protein>
    <recommendedName>
        <fullName evidence="3">Phasin protein</fullName>
    </recommendedName>
</protein>
<dbReference type="EMBL" id="FSRM01000002">
    <property type="protein sequence ID" value="SIO51163.1"/>
    <property type="molecule type" value="Genomic_DNA"/>
</dbReference>
<reference evidence="1 2" key="1">
    <citation type="submission" date="2016-11" db="EMBL/GenBank/DDBJ databases">
        <authorList>
            <person name="Jaros S."/>
            <person name="Januszkiewicz K."/>
            <person name="Wedrychowicz H."/>
        </authorList>
    </citation>
    <scope>NUCLEOTIDE SEQUENCE [LARGE SCALE GENOMIC DNA]</scope>
    <source>
        <strain evidence="1 2">GAS86</strain>
    </source>
</reference>
<sequence>MYSALFAPWSNTNRMQLDLLAQTYALFAEASRSWPTSSDPAQWRTLASHSLKTFSQLSDERDAKAEDLWHGLRDKLDLARTAQSLRSLHGIDADIVGRTGQANSRCIAAFIESMASYMQAASSARDANDISLATVEMGSALQNALKDYVTDLARTGSGVLPAWVQWLRTSVGDAPGGSAQPEAKAPRGKTP</sequence>
<evidence type="ECO:0000313" key="1">
    <source>
        <dbReference type="EMBL" id="SIO51163.1"/>
    </source>
</evidence>
<proteinExistence type="predicted"/>
<evidence type="ECO:0008006" key="3">
    <source>
        <dbReference type="Google" id="ProtNLM"/>
    </source>
</evidence>
<organism evidence="1 2">
    <name type="scientific">Paraburkholderia phenazinium</name>
    <dbReference type="NCBI Taxonomy" id="60549"/>
    <lineage>
        <taxon>Bacteria</taxon>
        <taxon>Pseudomonadati</taxon>
        <taxon>Pseudomonadota</taxon>
        <taxon>Betaproteobacteria</taxon>
        <taxon>Burkholderiales</taxon>
        <taxon>Burkholderiaceae</taxon>
        <taxon>Paraburkholderia</taxon>
    </lineage>
</organism>